<dbReference type="GO" id="GO:0016740">
    <property type="term" value="F:transferase activity"/>
    <property type="evidence" value="ECO:0007669"/>
    <property type="project" value="UniProtKB-KW"/>
</dbReference>
<organism evidence="4 5">
    <name type="scientific">Lacrimispora sphenoides JCM 1415</name>
    <dbReference type="NCBI Taxonomy" id="1297793"/>
    <lineage>
        <taxon>Bacteria</taxon>
        <taxon>Bacillati</taxon>
        <taxon>Bacillota</taxon>
        <taxon>Clostridia</taxon>
        <taxon>Lachnospirales</taxon>
        <taxon>Lachnospiraceae</taxon>
        <taxon>Lacrimispora</taxon>
    </lineage>
</organism>
<dbReference type="PANTHER" id="PTHR22916:SF51">
    <property type="entry name" value="GLYCOSYLTRANSFERASE EPSH-RELATED"/>
    <property type="match status" value="1"/>
</dbReference>
<reference evidence="4 5" key="1">
    <citation type="submission" date="2016-10" db="EMBL/GenBank/DDBJ databases">
        <authorList>
            <person name="Varghese N."/>
            <person name="Submissions S."/>
        </authorList>
    </citation>
    <scope>NUCLEOTIDE SEQUENCE [LARGE SCALE GENOMIC DNA]</scope>
    <source>
        <strain evidence="4 5">ATCC 19403</strain>
    </source>
</reference>
<dbReference type="EMBL" id="LT630003">
    <property type="protein sequence ID" value="SET93918.1"/>
    <property type="molecule type" value="Genomic_DNA"/>
</dbReference>
<feature type="domain" description="Glycosyltransferase 2-like" evidence="3">
    <location>
        <begin position="2"/>
        <end position="110"/>
    </location>
</feature>
<keyword evidence="5" id="KW-1185">Reference proteome</keyword>
<proteinExistence type="predicted"/>
<evidence type="ECO:0000256" key="1">
    <source>
        <dbReference type="ARBA" id="ARBA00022676"/>
    </source>
</evidence>
<dbReference type="InterPro" id="IPR029044">
    <property type="entry name" value="Nucleotide-diphossugar_trans"/>
</dbReference>
<dbReference type="Gene3D" id="3.90.550.10">
    <property type="entry name" value="Spore Coat Polysaccharide Biosynthesis Protein SpsA, Chain A"/>
    <property type="match status" value="1"/>
</dbReference>
<keyword evidence="1" id="KW-0328">Glycosyltransferase</keyword>
<dbReference type="InterPro" id="IPR001173">
    <property type="entry name" value="Glyco_trans_2-like"/>
</dbReference>
<evidence type="ECO:0000256" key="2">
    <source>
        <dbReference type="ARBA" id="ARBA00022679"/>
    </source>
</evidence>
<dbReference type="Pfam" id="PF00535">
    <property type="entry name" value="Glycos_transf_2"/>
    <property type="match status" value="1"/>
</dbReference>
<name>A0ABY1CDM1_9FIRM</name>
<keyword evidence="2 4" id="KW-0808">Transferase</keyword>
<protein>
    <submittedName>
        <fullName evidence="4">Glycosyl transferase family 2</fullName>
    </submittedName>
</protein>
<evidence type="ECO:0000313" key="4">
    <source>
        <dbReference type="EMBL" id="SET93918.1"/>
    </source>
</evidence>
<dbReference type="SUPFAM" id="SSF53448">
    <property type="entry name" value="Nucleotide-diphospho-sugar transferases"/>
    <property type="match status" value="1"/>
</dbReference>
<dbReference type="PANTHER" id="PTHR22916">
    <property type="entry name" value="GLYCOSYLTRANSFERASE"/>
    <property type="match status" value="1"/>
</dbReference>
<accession>A0ABY1CDM1</accession>
<dbReference type="CDD" id="cd00761">
    <property type="entry name" value="Glyco_tranf_GTA_type"/>
    <property type="match status" value="1"/>
</dbReference>
<gene>
    <name evidence="4" type="ORF">SAMN02745906_3204</name>
</gene>
<evidence type="ECO:0000313" key="5">
    <source>
        <dbReference type="Proteomes" id="UP000198970"/>
    </source>
</evidence>
<evidence type="ECO:0000259" key="3">
    <source>
        <dbReference type="Pfam" id="PF00535"/>
    </source>
</evidence>
<dbReference type="Proteomes" id="UP000198970">
    <property type="component" value="Chromosome I"/>
</dbReference>
<sequence>MVRRMIESILAQTFTDFEFIIVDNGSTDRSGVIVDEYARKDARISVIHRERGNIGSGRNAGLKIATGDYITFVDDDDTCEPDLLEFLYTLAIVYNSDVSICGAMKDEDGEVIPVGVFNDILVMNAEQAIIALMWRKRYNTGFPTKLISRKVYQGLYFDEVGRYDDISLMYKVLGNAGTVVSYGLPKYRVYRHRGNNSCITTKDGLITAEYLESYRNAYRERTVWLCKHFPQQSNYWWYFDWSFQISMVNKIFINKLNGCAAHLLEMKSELAEHKGEFLASPHILDFEIKWVERYI</sequence>